<name>A0A5E4PFP1_9COXI</name>
<evidence type="ECO:0000313" key="1">
    <source>
        <dbReference type="EMBL" id="VVC75445.1"/>
    </source>
</evidence>
<dbReference type="Proteomes" id="UP000324194">
    <property type="component" value="Chromosome 1"/>
</dbReference>
<protein>
    <submittedName>
        <fullName evidence="1">Uncharacterized protein</fullName>
    </submittedName>
</protein>
<proteinExistence type="predicted"/>
<dbReference type="AlphaFoldDB" id="A0A5E4PFP1"/>
<organism evidence="1 2">
    <name type="scientific">Aquicella siphonis</name>
    <dbReference type="NCBI Taxonomy" id="254247"/>
    <lineage>
        <taxon>Bacteria</taxon>
        <taxon>Pseudomonadati</taxon>
        <taxon>Pseudomonadota</taxon>
        <taxon>Gammaproteobacteria</taxon>
        <taxon>Legionellales</taxon>
        <taxon>Coxiellaceae</taxon>
        <taxon>Aquicella</taxon>
    </lineage>
</organism>
<dbReference type="EMBL" id="LR699119">
    <property type="protein sequence ID" value="VVC75445.1"/>
    <property type="molecule type" value="Genomic_DNA"/>
</dbReference>
<dbReference type="RefSeq" id="WP_148338752.1">
    <property type="nucleotide sequence ID" value="NZ_LR699119.1"/>
</dbReference>
<dbReference type="KEGG" id="asip:AQUSIP_07350"/>
<sequence>MYARGAQLIKLKHHFSNMIRQYRKSHREKSDGNELSLAEKANKLPKRYHAFSTPIVATPDTLNLEESTTAIFRLMSVAELAHAINTDIIGNDPRSSSYHALKKHAHLHMPEHVQENNSNLILSFARDATSAANYAGINVLPNFYALVRTNLPPVFTVPADHAMLDQSVFDSYHQYYRAKEMHTCHENGTKYTPPVNASILSRSQQEVDMVINTPNGTCDFRPMANEMILNINFICGGFRSYTFVSDPAPIAHLPMRRDWAIEVLCPVDERNYSKMLASSRDKTLIPPYSRPLTVDDAVAIFPELIRIFPASYNNQHSHVHILKYVPEDYPVGSPRVVQFLIKEHSLFREQHSCVTEIQHDYMDRNLSPRVHKE</sequence>
<gene>
    <name evidence="1" type="ORF">AQUSIP_07350</name>
</gene>
<reference evidence="1 2" key="1">
    <citation type="submission" date="2019-08" db="EMBL/GenBank/DDBJ databases">
        <authorList>
            <person name="Guy L."/>
        </authorList>
    </citation>
    <scope>NUCLEOTIDE SEQUENCE [LARGE SCALE GENOMIC DNA]</scope>
    <source>
        <strain evidence="1 2">SGT-108</strain>
    </source>
</reference>
<keyword evidence="2" id="KW-1185">Reference proteome</keyword>
<evidence type="ECO:0000313" key="2">
    <source>
        <dbReference type="Proteomes" id="UP000324194"/>
    </source>
</evidence>
<accession>A0A5E4PFP1</accession>